<evidence type="ECO:0000256" key="1">
    <source>
        <dbReference type="ARBA" id="ARBA00022490"/>
    </source>
</evidence>
<evidence type="ECO:0000259" key="7">
    <source>
        <dbReference type="Pfam" id="PF02601"/>
    </source>
</evidence>
<dbReference type="NCBIfam" id="TIGR00237">
    <property type="entry name" value="xseA"/>
    <property type="match status" value="1"/>
</dbReference>
<gene>
    <name evidence="5 9" type="primary">xseA</name>
    <name evidence="9" type="ORF">ACFOEO_14310</name>
</gene>
<dbReference type="Pfam" id="PF13742">
    <property type="entry name" value="tRNA_anti_2"/>
    <property type="match status" value="1"/>
</dbReference>
<keyword evidence="1 5" id="KW-0963">Cytoplasm</keyword>
<dbReference type="RefSeq" id="WP_380657276.1">
    <property type="nucleotide sequence ID" value="NZ_JBHRVQ010000006.1"/>
</dbReference>
<accession>A0ABV7N8U4</accession>
<comment type="catalytic activity">
    <reaction evidence="5 6">
        <text>Exonucleolytic cleavage in either 5'- to 3'- or 3'- to 5'-direction to yield nucleoside 5'-phosphates.</text>
        <dbReference type="EC" id="3.1.11.6"/>
    </reaction>
</comment>
<feature type="domain" description="OB-fold nucleic acid binding" evidence="8">
    <location>
        <begin position="7"/>
        <end position="102"/>
    </location>
</feature>
<dbReference type="InterPro" id="IPR003753">
    <property type="entry name" value="Exonuc_VII_L"/>
</dbReference>
<name>A0ABV7N8U4_9STAP</name>
<reference evidence="10" key="1">
    <citation type="journal article" date="2019" name="Int. J. Syst. Evol. Microbiol.">
        <title>The Global Catalogue of Microorganisms (GCM) 10K type strain sequencing project: providing services to taxonomists for standard genome sequencing and annotation.</title>
        <authorList>
            <consortium name="The Broad Institute Genomics Platform"/>
            <consortium name="The Broad Institute Genome Sequencing Center for Infectious Disease"/>
            <person name="Wu L."/>
            <person name="Ma J."/>
        </authorList>
    </citation>
    <scope>NUCLEOTIDE SEQUENCE [LARGE SCALE GENOMIC DNA]</scope>
    <source>
        <strain evidence="10">CCM 7756</strain>
    </source>
</reference>
<evidence type="ECO:0000256" key="2">
    <source>
        <dbReference type="ARBA" id="ARBA00022722"/>
    </source>
</evidence>
<sequence>MENNKYLSVGALTKYLKYKFDQDPYLTRVFLKGELSNVKRHTSGHIFFAIKDEQSVVRAIMFSRNTGSLNFKPEEGQSVLIEGRVSVFESSGQYQIYVEKMEMDGIGLLFEKLAQDKRQLAEKGYFDVRHKKALPRYPRTITIISSETGAAVRDMITTLERRYPLVSVTVINTLMQGPKSQQAVIDNLSYADQQQNDIIILARGGGSIEDLWTFNEKNVALKIFDMSTPVITGIGHETDTTLVDFIADVRAATPTAAAEMAVPDQQDILERLRQSENLVSRRIFQKLDVARNRLDTLGTYYKLKNPELLYDQQVEKLVNLKDSLDDGIYDVIKDSSYRLSSMKESIKYNTPAPEIRRSTEMLMDRRNGLDRAMRIKTIDAKKMLTRMIESLNTLSPTNVLLRGYSFTTHNGKLVKDSRQLEVGDEVHSTFAEGNIVSKVTEVNHDGSRN</sequence>
<dbReference type="InterPro" id="IPR020579">
    <property type="entry name" value="Exonuc_VII_lsu_C"/>
</dbReference>
<comment type="function">
    <text evidence="5">Bidirectionally degrades single-stranded DNA into large acid-insoluble oligonucleotides, which are then degraded further into small acid-soluble oligonucleotides.</text>
</comment>
<dbReference type="CDD" id="cd04489">
    <property type="entry name" value="ExoVII_LU_OBF"/>
    <property type="match status" value="1"/>
</dbReference>
<dbReference type="PANTHER" id="PTHR30008">
    <property type="entry name" value="EXODEOXYRIBONUCLEASE 7 LARGE SUBUNIT"/>
    <property type="match status" value="1"/>
</dbReference>
<dbReference type="PANTHER" id="PTHR30008:SF0">
    <property type="entry name" value="EXODEOXYRIBONUCLEASE 7 LARGE SUBUNIT"/>
    <property type="match status" value="1"/>
</dbReference>
<comment type="subunit">
    <text evidence="5">Heterooligomer composed of large and small subunits.</text>
</comment>
<organism evidence="9 10">
    <name type="scientific">Salinicoccus sesuvii</name>
    <dbReference type="NCBI Taxonomy" id="868281"/>
    <lineage>
        <taxon>Bacteria</taxon>
        <taxon>Bacillati</taxon>
        <taxon>Bacillota</taxon>
        <taxon>Bacilli</taxon>
        <taxon>Bacillales</taxon>
        <taxon>Staphylococcaceae</taxon>
        <taxon>Salinicoccus</taxon>
    </lineage>
</organism>
<dbReference type="Proteomes" id="UP001595637">
    <property type="component" value="Unassembled WGS sequence"/>
</dbReference>
<keyword evidence="2 5" id="KW-0540">Nuclease</keyword>
<proteinExistence type="inferred from homology"/>
<feature type="domain" description="Exonuclease VII large subunit C-terminal" evidence="7">
    <location>
        <begin position="125"/>
        <end position="436"/>
    </location>
</feature>
<protein>
    <recommendedName>
        <fullName evidence="5">Exodeoxyribonuclease 7 large subunit</fullName>
        <ecNumber evidence="5">3.1.11.6</ecNumber>
    </recommendedName>
    <alternativeName>
        <fullName evidence="5">Exodeoxyribonuclease VII large subunit</fullName>
        <shortName evidence="5">Exonuclease VII large subunit</shortName>
    </alternativeName>
</protein>
<keyword evidence="3 5" id="KW-0378">Hydrolase</keyword>
<evidence type="ECO:0000256" key="5">
    <source>
        <dbReference type="HAMAP-Rule" id="MF_00378"/>
    </source>
</evidence>
<evidence type="ECO:0000259" key="8">
    <source>
        <dbReference type="Pfam" id="PF13742"/>
    </source>
</evidence>
<evidence type="ECO:0000256" key="3">
    <source>
        <dbReference type="ARBA" id="ARBA00022801"/>
    </source>
</evidence>
<evidence type="ECO:0000256" key="4">
    <source>
        <dbReference type="ARBA" id="ARBA00022839"/>
    </source>
</evidence>
<comment type="subcellular location">
    <subcellularLocation>
        <location evidence="5 6">Cytoplasm</location>
    </subcellularLocation>
</comment>
<comment type="similarity">
    <text evidence="5 6">Belongs to the XseA family.</text>
</comment>
<dbReference type="HAMAP" id="MF_00378">
    <property type="entry name" value="Exonuc_7_L"/>
    <property type="match status" value="1"/>
</dbReference>
<keyword evidence="10" id="KW-1185">Reference proteome</keyword>
<comment type="caution">
    <text evidence="9">The sequence shown here is derived from an EMBL/GenBank/DDBJ whole genome shotgun (WGS) entry which is preliminary data.</text>
</comment>
<dbReference type="Pfam" id="PF02601">
    <property type="entry name" value="Exonuc_VII_L"/>
    <property type="match status" value="1"/>
</dbReference>
<keyword evidence="4 5" id="KW-0269">Exonuclease</keyword>
<dbReference type="EMBL" id="JBHRVQ010000006">
    <property type="protein sequence ID" value="MFC3389734.1"/>
    <property type="molecule type" value="Genomic_DNA"/>
</dbReference>
<dbReference type="GO" id="GO:0008855">
    <property type="term" value="F:exodeoxyribonuclease VII activity"/>
    <property type="evidence" value="ECO:0007669"/>
    <property type="project" value="UniProtKB-EC"/>
</dbReference>
<dbReference type="EC" id="3.1.11.6" evidence="5"/>
<evidence type="ECO:0000313" key="10">
    <source>
        <dbReference type="Proteomes" id="UP001595637"/>
    </source>
</evidence>
<evidence type="ECO:0000256" key="6">
    <source>
        <dbReference type="RuleBase" id="RU004355"/>
    </source>
</evidence>
<dbReference type="InterPro" id="IPR025824">
    <property type="entry name" value="OB-fold_nuc-bd_dom"/>
</dbReference>
<evidence type="ECO:0000313" key="9">
    <source>
        <dbReference type="EMBL" id="MFC3389734.1"/>
    </source>
</evidence>